<accession>A0A366IBQ7</accession>
<dbReference type="AlphaFoldDB" id="A0A366IBQ7"/>
<dbReference type="EMBL" id="QNRX01000005">
    <property type="protein sequence ID" value="RBP66699.1"/>
    <property type="molecule type" value="Genomic_DNA"/>
</dbReference>
<comment type="caution">
    <text evidence="1">The sequence shown here is derived from an EMBL/GenBank/DDBJ whole genome shotgun (WGS) entry which is preliminary data.</text>
</comment>
<dbReference type="Proteomes" id="UP000253490">
    <property type="component" value="Unassembled WGS sequence"/>
</dbReference>
<organism evidence="1 2">
    <name type="scientific">Alkalibaculum bacchi</name>
    <dbReference type="NCBI Taxonomy" id="645887"/>
    <lineage>
        <taxon>Bacteria</taxon>
        <taxon>Bacillati</taxon>
        <taxon>Bacillota</taxon>
        <taxon>Clostridia</taxon>
        <taxon>Eubacteriales</taxon>
        <taxon>Eubacteriaceae</taxon>
        <taxon>Alkalibaculum</taxon>
    </lineage>
</organism>
<name>A0A366IBQ7_9FIRM</name>
<proteinExistence type="predicted"/>
<evidence type="ECO:0000313" key="1">
    <source>
        <dbReference type="EMBL" id="RBP66699.1"/>
    </source>
</evidence>
<reference evidence="1 2" key="1">
    <citation type="submission" date="2018-06" db="EMBL/GenBank/DDBJ databases">
        <title>Genomic Encyclopedia of Type Strains, Phase IV (KMG-IV): sequencing the most valuable type-strain genomes for metagenomic binning, comparative biology and taxonomic classification.</title>
        <authorList>
            <person name="Goeker M."/>
        </authorList>
    </citation>
    <scope>NUCLEOTIDE SEQUENCE [LARGE SCALE GENOMIC DNA]</scope>
    <source>
        <strain evidence="1 2">DSM 22112</strain>
    </source>
</reference>
<evidence type="ECO:0000313" key="2">
    <source>
        <dbReference type="Proteomes" id="UP000253490"/>
    </source>
</evidence>
<dbReference type="RefSeq" id="WP_113920132.1">
    <property type="nucleotide sequence ID" value="NZ_QNRX01000005.1"/>
</dbReference>
<protein>
    <submittedName>
        <fullName evidence="1">Uncharacterized protein</fullName>
    </submittedName>
</protein>
<sequence>MDKSYEPIISQLIKRIDAEQIYVLDLKTIKLFLVVWNENKSSFRKRVQIRRIFYSADIKLDTPFDIISLTSQEVEMAIKKGDIVASNILNGGELLYQKEDYENRKLL</sequence>
<gene>
    <name evidence="1" type="ORF">DES36_10580</name>
</gene>
<keyword evidence="2" id="KW-1185">Reference proteome</keyword>